<proteinExistence type="predicted"/>
<name>A0ABV1U5R0_9ACTN</name>
<dbReference type="InterPro" id="IPR011008">
    <property type="entry name" value="Dimeric_a/b-barrel"/>
</dbReference>
<dbReference type="Proteomes" id="UP001470023">
    <property type="component" value="Unassembled WGS sequence"/>
</dbReference>
<dbReference type="EMBL" id="JBEPAZ010000010">
    <property type="protein sequence ID" value="MER6429018.1"/>
    <property type="molecule type" value="Genomic_DNA"/>
</dbReference>
<organism evidence="1 2">
    <name type="scientific">Streptomyces sp. 900105245</name>
    <dbReference type="NCBI Taxonomy" id="3154379"/>
    <lineage>
        <taxon>Bacteria</taxon>
        <taxon>Bacillati</taxon>
        <taxon>Actinomycetota</taxon>
        <taxon>Actinomycetes</taxon>
        <taxon>Kitasatosporales</taxon>
        <taxon>Streptomycetaceae</taxon>
        <taxon>Streptomyces</taxon>
    </lineage>
</organism>
<dbReference type="SUPFAM" id="SSF54909">
    <property type="entry name" value="Dimeric alpha+beta barrel"/>
    <property type="match status" value="1"/>
</dbReference>
<evidence type="ECO:0000313" key="1">
    <source>
        <dbReference type="EMBL" id="MER6429018.1"/>
    </source>
</evidence>
<evidence type="ECO:0000313" key="2">
    <source>
        <dbReference type="Proteomes" id="UP001470023"/>
    </source>
</evidence>
<dbReference type="RefSeq" id="WP_352063637.1">
    <property type="nucleotide sequence ID" value="NZ_JBEPAZ010000010.1"/>
</dbReference>
<accession>A0ABV1U5R0</accession>
<keyword evidence="2" id="KW-1185">Reference proteome</keyword>
<comment type="caution">
    <text evidence="1">The sequence shown here is derived from an EMBL/GenBank/DDBJ whole genome shotgun (WGS) entry which is preliminary data.</text>
</comment>
<protein>
    <submittedName>
        <fullName evidence="1">DUF3291 domain-containing protein</fullName>
    </submittedName>
</protein>
<reference evidence="1 2" key="1">
    <citation type="submission" date="2024-06" db="EMBL/GenBank/DDBJ databases">
        <title>The Natural Products Discovery Center: Release of the First 8490 Sequenced Strains for Exploring Actinobacteria Biosynthetic Diversity.</title>
        <authorList>
            <person name="Kalkreuter E."/>
            <person name="Kautsar S.A."/>
            <person name="Yang D."/>
            <person name="Bader C.D."/>
            <person name="Teijaro C.N."/>
            <person name="Fluegel L."/>
            <person name="Davis C.M."/>
            <person name="Simpson J.R."/>
            <person name="Lauterbach L."/>
            <person name="Steele A.D."/>
            <person name="Gui C."/>
            <person name="Meng S."/>
            <person name="Li G."/>
            <person name="Viehrig K."/>
            <person name="Ye F."/>
            <person name="Su P."/>
            <person name="Kiefer A.F."/>
            <person name="Nichols A."/>
            <person name="Cepeda A.J."/>
            <person name="Yan W."/>
            <person name="Fan B."/>
            <person name="Jiang Y."/>
            <person name="Adhikari A."/>
            <person name="Zheng C.-J."/>
            <person name="Schuster L."/>
            <person name="Cowan T.M."/>
            <person name="Smanski M.J."/>
            <person name="Chevrette M.G."/>
            <person name="De Carvalho L.P.S."/>
            <person name="Shen B."/>
        </authorList>
    </citation>
    <scope>NUCLEOTIDE SEQUENCE [LARGE SCALE GENOMIC DNA]</scope>
    <source>
        <strain evidence="1 2">NPDC001166</strain>
    </source>
</reference>
<gene>
    <name evidence="1" type="ORF">ABT272_14890</name>
</gene>
<sequence length="127" mass="14172">MPTLPWTVPNTPPHDAEVHVFASRFETRTLRGALRFLAGAPAVWRQISRAPGAHGASLRAQPLRKVFWTVSAWESEGALKTFARSGAHRPISRGLSSQMSDVAFATWQTSADRLPIGWEEVTRRLQR</sequence>